<dbReference type="EMBL" id="CAMXCT020000983">
    <property type="protein sequence ID" value="CAL1138743.1"/>
    <property type="molecule type" value="Genomic_DNA"/>
</dbReference>
<dbReference type="Proteomes" id="UP001152797">
    <property type="component" value="Unassembled WGS sequence"/>
</dbReference>
<evidence type="ECO:0000313" key="2">
    <source>
        <dbReference type="EMBL" id="CAI3985368.1"/>
    </source>
</evidence>
<protein>
    <submittedName>
        <fullName evidence="2">Uncharacterized protein</fullName>
    </submittedName>
</protein>
<proteinExistence type="predicted"/>
<reference evidence="2" key="1">
    <citation type="submission" date="2022-10" db="EMBL/GenBank/DDBJ databases">
        <authorList>
            <person name="Chen Y."/>
            <person name="Dougan E. K."/>
            <person name="Chan C."/>
            <person name="Rhodes N."/>
            <person name="Thang M."/>
        </authorList>
    </citation>
    <scope>NUCLEOTIDE SEQUENCE</scope>
</reference>
<keyword evidence="4" id="KW-1185">Reference proteome</keyword>
<organism evidence="2">
    <name type="scientific">Cladocopium goreaui</name>
    <dbReference type="NCBI Taxonomy" id="2562237"/>
    <lineage>
        <taxon>Eukaryota</taxon>
        <taxon>Sar</taxon>
        <taxon>Alveolata</taxon>
        <taxon>Dinophyceae</taxon>
        <taxon>Suessiales</taxon>
        <taxon>Symbiodiniaceae</taxon>
        <taxon>Cladocopium</taxon>
    </lineage>
</organism>
<evidence type="ECO:0000313" key="3">
    <source>
        <dbReference type="EMBL" id="CAL4772680.1"/>
    </source>
</evidence>
<reference evidence="3 4" key="2">
    <citation type="submission" date="2024-05" db="EMBL/GenBank/DDBJ databases">
        <authorList>
            <person name="Chen Y."/>
            <person name="Shah S."/>
            <person name="Dougan E. K."/>
            <person name="Thang M."/>
            <person name="Chan C."/>
        </authorList>
    </citation>
    <scope>NUCLEOTIDE SEQUENCE [LARGE SCALE GENOMIC DNA]</scope>
</reference>
<accession>A0A9P1FR53</accession>
<keyword evidence="1" id="KW-0732">Signal</keyword>
<dbReference type="EMBL" id="CAMXCT010000983">
    <property type="protein sequence ID" value="CAI3985368.1"/>
    <property type="molecule type" value="Genomic_DNA"/>
</dbReference>
<dbReference type="EMBL" id="CAMXCT030000983">
    <property type="protein sequence ID" value="CAL4772680.1"/>
    <property type="molecule type" value="Genomic_DNA"/>
</dbReference>
<comment type="caution">
    <text evidence="2">The sequence shown here is derived from an EMBL/GenBank/DDBJ whole genome shotgun (WGS) entry which is preliminary data.</text>
</comment>
<gene>
    <name evidence="2" type="ORF">C1SCF055_LOCUS12822</name>
</gene>
<evidence type="ECO:0000256" key="1">
    <source>
        <dbReference type="SAM" id="SignalP"/>
    </source>
</evidence>
<feature type="chain" id="PRO_5043272426" evidence="1">
    <location>
        <begin position="30"/>
        <end position="262"/>
    </location>
</feature>
<feature type="signal peptide" evidence="1">
    <location>
        <begin position="1"/>
        <end position="29"/>
    </location>
</feature>
<name>A0A9P1FR53_9DINO</name>
<evidence type="ECO:0000313" key="4">
    <source>
        <dbReference type="Proteomes" id="UP001152797"/>
    </source>
</evidence>
<dbReference type="OrthoDB" id="409896at2759"/>
<dbReference type="AlphaFoldDB" id="A0A9P1FR53"/>
<sequence length="262" mass="29230">MILDFQRWSMPPVLQLLCMLLTFNVKVDHSPDVQFVEVFAGVAEISRACRAEGMVGSSHDISYSSHFDLCNRTGFLLAINELLRAVPGSLCIFALCCNSYCRMSRSTSGRGILFPLGDTSKRFVREGNLLASRLVLMLWICASRNLIWLVEQPEGSAFPLHPRWQEFLEYCPAFTTSFWMGAFSGPTAKRHRLWSNCPKFLEGIWEAGGSMSRDALRALPGGPLVRKYKDKNGVARCSGLKDKLKASQLLGAYLALGLLVQK</sequence>